<evidence type="ECO:0000313" key="3">
    <source>
        <dbReference type="Proteomes" id="UP000249453"/>
    </source>
</evidence>
<organism evidence="2 3">
    <name type="scientific">Falsochrobactrum ovis</name>
    <dbReference type="NCBI Taxonomy" id="1293442"/>
    <lineage>
        <taxon>Bacteria</taxon>
        <taxon>Pseudomonadati</taxon>
        <taxon>Pseudomonadota</taxon>
        <taxon>Alphaproteobacteria</taxon>
        <taxon>Hyphomicrobiales</taxon>
        <taxon>Brucellaceae</taxon>
        <taxon>Falsochrobactrum</taxon>
    </lineage>
</organism>
<proteinExistence type="predicted"/>
<sequence>MTSCWDRIAVFCFNKIAKAKPAASLAALALTSLLVMQSAQAAVTVPPGNRNIEQPAVPGASARRTSQLNTSYQAKYRKIYNLLKADAGLRSKIRSTAAAYGIDPIHIVGAIVGEHTYNVDVYDRLQTYYVKAMSYVKQGVIFSYNGERIGDFVRRPEFASCQKFNDSYSLWTCRENIWNNRFRGKTVAGKSYPNNRFSAVFFQPFYAGQTFGLGQINPLTALMMTDMVHRVSRLPKLDANDGNAVYKTIMDPDLTLPYIAATLKQSITAYRQIANFDISKNPGITATLYNTGGAEQRARNLARENARRKSAGEPLLLPQENYYGWLINSKADELKALF</sequence>
<dbReference type="RefSeq" id="WP_111573713.1">
    <property type="nucleotide sequence ID" value="NZ_JBHEEY010000001.1"/>
</dbReference>
<dbReference type="Pfam" id="PF07182">
    <property type="entry name" value="DUF1402"/>
    <property type="match status" value="1"/>
</dbReference>
<comment type="caution">
    <text evidence="2">The sequence shown here is derived from an EMBL/GenBank/DDBJ whole genome shotgun (WGS) entry which is preliminary data.</text>
</comment>
<dbReference type="AlphaFoldDB" id="A0A364JYM4"/>
<evidence type="ECO:0000313" key="2">
    <source>
        <dbReference type="EMBL" id="RAK33837.1"/>
    </source>
</evidence>
<accession>A0A364JYM4</accession>
<dbReference type="OrthoDB" id="7673021at2"/>
<dbReference type="InterPro" id="IPR009842">
    <property type="entry name" value="DUF1402"/>
</dbReference>
<dbReference type="EMBL" id="QLMK01000001">
    <property type="protein sequence ID" value="RAK33837.1"/>
    <property type="molecule type" value="Genomic_DNA"/>
</dbReference>
<feature type="chain" id="PRO_5016785856" evidence="1">
    <location>
        <begin position="42"/>
        <end position="338"/>
    </location>
</feature>
<keyword evidence="1" id="KW-0732">Signal</keyword>
<keyword evidence="3" id="KW-1185">Reference proteome</keyword>
<feature type="signal peptide" evidence="1">
    <location>
        <begin position="1"/>
        <end position="41"/>
    </location>
</feature>
<dbReference type="Proteomes" id="UP000249453">
    <property type="component" value="Unassembled WGS sequence"/>
</dbReference>
<reference evidence="2 3" key="1">
    <citation type="submission" date="2018-06" db="EMBL/GenBank/DDBJ databases">
        <title>Genomic Encyclopedia of Type Strains, Phase IV (KMG-IV): sequencing the most valuable type-strain genomes for metagenomic binning, comparative biology and taxonomic classification.</title>
        <authorList>
            <person name="Goeker M."/>
        </authorList>
    </citation>
    <scope>NUCLEOTIDE SEQUENCE [LARGE SCALE GENOMIC DNA]</scope>
    <source>
        <strain evidence="2 3">DSM 26720</strain>
    </source>
</reference>
<evidence type="ECO:0000256" key="1">
    <source>
        <dbReference type="SAM" id="SignalP"/>
    </source>
</evidence>
<gene>
    <name evidence="2" type="ORF">C7374_101161</name>
</gene>
<protein>
    <submittedName>
        <fullName evidence="2">Uncharacterized protein DUF1402</fullName>
    </submittedName>
</protein>
<name>A0A364JYM4_9HYPH</name>